<proteinExistence type="predicted"/>
<evidence type="ECO:0000313" key="3">
    <source>
        <dbReference type="Proteomes" id="UP001596407"/>
    </source>
</evidence>
<dbReference type="InterPro" id="IPR043828">
    <property type="entry name" value="DUF5805"/>
</dbReference>
<organism evidence="2 3">
    <name type="scientific">Halorussus caseinilyticus</name>
    <dbReference type="NCBI Taxonomy" id="3034025"/>
    <lineage>
        <taxon>Archaea</taxon>
        <taxon>Methanobacteriati</taxon>
        <taxon>Methanobacteriota</taxon>
        <taxon>Stenosarchaea group</taxon>
        <taxon>Halobacteria</taxon>
        <taxon>Halobacteriales</taxon>
        <taxon>Haladaptataceae</taxon>
        <taxon>Halorussus</taxon>
    </lineage>
</organism>
<keyword evidence="3" id="KW-1185">Reference proteome</keyword>
<dbReference type="RefSeq" id="WP_276281664.1">
    <property type="nucleotide sequence ID" value="NZ_CP119809.1"/>
</dbReference>
<dbReference type="Proteomes" id="UP001596407">
    <property type="component" value="Unassembled WGS sequence"/>
</dbReference>
<gene>
    <name evidence="2" type="ORF">ACFQJ6_10510</name>
</gene>
<protein>
    <submittedName>
        <fullName evidence="2">DUF5805 domain-containing protein</fullName>
    </submittedName>
</protein>
<name>A0ABD5WMN3_9EURY</name>
<dbReference type="Pfam" id="PF19121">
    <property type="entry name" value="DUF5805"/>
    <property type="match status" value="1"/>
</dbReference>
<evidence type="ECO:0000256" key="1">
    <source>
        <dbReference type="SAM" id="MobiDB-lite"/>
    </source>
</evidence>
<comment type="caution">
    <text evidence="2">The sequence shown here is derived from an EMBL/GenBank/DDBJ whole genome shotgun (WGS) entry which is preliminary data.</text>
</comment>
<dbReference type="EMBL" id="JBHSZH010000005">
    <property type="protein sequence ID" value="MFC7080484.1"/>
    <property type="molecule type" value="Genomic_DNA"/>
</dbReference>
<dbReference type="GeneID" id="79302875"/>
<evidence type="ECO:0000313" key="2">
    <source>
        <dbReference type="EMBL" id="MFC7080484.1"/>
    </source>
</evidence>
<dbReference type="AlphaFoldDB" id="A0ABD5WMN3"/>
<sequence>MSEDENVDTSRKVVKTFVPAYQKEEWKRHADELDMSQSEFVRTMVQAGRSDFEFEATGTPESDTEAESTRNGGGDLEEHVLSVLSTTEHLSWDGLTDELTNNIEDRLEETLQQLQTENRIQYSGRHGGYALISGNDGN</sequence>
<feature type="region of interest" description="Disordered" evidence="1">
    <location>
        <begin position="52"/>
        <end position="74"/>
    </location>
</feature>
<reference evidence="2 3" key="1">
    <citation type="journal article" date="2019" name="Int. J. Syst. Evol. Microbiol.">
        <title>The Global Catalogue of Microorganisms (GCM) 10K type strain sequencing project: providing services to taxonomists for standard genome sequencing and annotation.</title>
        <authorList>
            <consortium name="The Broad Institute Genomics Platform"/>
            <consortium name="The Broad Institute Genome Sequencing Center for Infectious Disease"/>
            <person name="Wu L."/>
            <person name="Ma J."/>
        </authorList>
    </citation>
    <scope>NUCLEOTIDE SEQUENCE [LARGE SCALE GENOMIC DNA]</scope>
    <source>
        <strain evidence="2 3">DT72</strain>
    </source>
</reference>
<accession>A0ABD5WMN3</accession>